<dbReference type="Pfam" id="PF00240">
    <property type="entry name" value="ubiquitin"/>
    <property type="match status" value="1"/>
</dbReference>
<protein>
    <recommendedName>
        <fullName evidence="1">Ubiquitin-like domain-containing protein</fullName>
    </recommendedName>
</protein>
<reference evidence="2" key="1">
    <citation type="journal article" date="2020" name="Nature">
        <title>Giant virus diversity and host interactions through global metagenomics.</title>
        <authorList>
            <person name="Schulz F."/>
            <person name="Roux S."/>
            <person name="Paez-Espino D."/>
            <person name="Jungbluth S."/>
            <person name="Walsh D.A."/>
            <person name="Denef V.J."/>
            <person name="McMahon K.D."/>
            <person name="Konstantinidis K.T."/>
            <person name="Eloe-Fadrosh E.A."/>
            <person name="Kyrpides N.C."/>
            <person name="Woyke T."/>
        </authorList>
    </citation>
    <scope>NUCLEOTIDE SEQUENCE</scope>
    <source>
        <strain evidence="2">GVMAG-M-3300021343-4</strain>
    </source>
</reference>
<dbReference type="PANTHER" id="PTHR10666">
    <property type="entry name" value="UBIQUITIN"/>
    <property type="match status" value="1"/>
</dbReference>
<proteinExistence type="predicted"/>
<dbReference type="InterPro" id="IPR019956">
    <property type="entry name" value="Ubiquitin_dom"/>
</dbReference>
<dbReference type="InterPro" id="IPR050158">
    <property type="entry name" value="Ubiquitin_ubiquitin-like"/>
</dbReference>
<evidence type="ECO:0000259" key="1">
    <source>
        <dbReference type="PROSITE" id="PS50053"/>
    </source>
</evidence>
<dbReference type="PRINTS" id="PR00348">
    <property type="entry name" value="UBIQUITIN"/>
</dbReference>
<sequence>MDYTISNTLSVGRDPRSYLRPTHQIALLDRCYTQITKAELIQICATQNWSIPKRCTKKDLFTRVHIHPQKPLVRYSQWTRDVVCVIDNLLQTIDFDTMLNPVMKMFEKTGLGTKGHLNGKTPTDLGRTLLEFLSCKLAYVWMCYRNNGNTYPDGSNGKTFDSQTLELSPPPYLDQIWHHFLLNPVEYSYACSCLFNLFYCGSINHTRFTSIIPHNPLGSGRSEEERVSAIIKTQTIYCQLFQQLKPGARNGMEMVWSIYTLEEPRKGGYQVFINELDGSVNTVYVNANDSIYMLKCMTYMNNGISPCSQRLIFNGKQLEDSRSVSDYNIQSQSTIHLVLRLRGC</sequence>
<dbReference type="Gene3D" id="3.10.20.90">
    <property type="entry name" value="Phosphatidylinositol 3-kinase Catalytic Subunit, Chain A, domain 1"/>
    <property type="match status" value="1"/>
</dbReference>
<dbReference type="AlphaFoldDB" id="A0A6C0CLC1"/>
<dbReference type="InterPro" id="IPR029071">
    <property type="entry name" value="Ubiquitin-like_domsf"/>
</dbReference>
<organism evidence="2">
    <name type="scientific">viral metagenome</name>
    <dbReference type="NCBI Taxonomy" id="1070528"/>
    <lineage>
        <taxon>unclassified sequences</taxon>
        <taxon>metagenomes</taxon>
        <taxon>organismal metagenomes</taxon>
    </lineage>
</organism>
<name>A0A6C0CLC1_9ZZZZ</name>
<dbReference type="InterPro" id="IPR000626">
    <property type="entry name" value="Ubiquitin-like_dom"/>
</dbReference>
<feature type="domain" description="Ubiquitin-like" evidence="1">
    <location>
        <begin position="269"/>
        <end position="344"/>
    </location>
</feature>
<dbReference type="EMBL" id="MN739436">
    <property type="protein sequence ID" value="QHT04700.1"/>
    <property type="molecule type" value="Genomic_DNA"/>
</dbReference>
<evidence type="ECO:0000313" key="2">
    <source>
        <dbReference type="EMBL" id="QHT04700.1"/>
    </source>
</evidence>
<dbReference type="PROSITE" id="PS50053">
    <property type="entry name" value="UBIQUITIN_2"/>
    <property type="match status" value="1"/>
</dbReference>
<dbReference type="SUPFAM" id="SSF54236">
    <property type="entry name" value="Ubiquitin-like"/>
    <property type="match status" value="1"/>
</dbReference>
<accession>A0A6C0CLC1</accession>
<dbReference type="SMART" id="SM00213">
    <property type="entry name" value="UBQ"/>
    <property type="match status" value="1"/>
</dbReference>